<reference evidence="1" key="1">
    <citation type="submission" date="2022-12" db="EMBL/GenBank/DDBJ databases">
        <title>Gycomyces niveus sp.nov., a novel actinomycete isolated from soil in Shouguang.</title>
        <authorList>
            <person name="Yang X."/>
        </authorList>
    </citation>
    <scope>NUCLEOTIDE SEQUENCE</scope>
    <source>
        <strain evidence="1">DSM 44724</strain>
    </source>
</reference>
<organism evidence="1 3">
    <name type="scientific">Glycomyces lechevalierae</name>
    <dbReference type="NCBI Taxonomy" id="256034"/>
    <lineage>
        <taxon>Bacteria</taxon>
        <taxon>Bacillati</taxon>
        <taxon>Actinomycetota</taxon>
        <taxon>Actinomycetes</taxon>
        <taxon>Glycomycetales</taxon>
        <taxon>Glycomycetaceae</taxon>
        <taxon>Glycomyces</taxon>
    </lineage>
</organism>
<name>A0A9X3SYG2_9ACTN</name>
<evidence type="ECO:0000313" key="4">
    <source>
        <dbReference type="Proteomes" id="UP001183604"/>
    </source>
</evidence>
<evidence type="ECO:0000313" key="2">
    <source>
        <dbReference type="EMBL" id="MDR7338276.1"/>
    </source>
</evidence>
<dbReference type="RefSeq" id="WP_270122717.1">
    <property type="nucleotide sequence ID" value="NZ_BAAAOM010000005.1"/>
</dbReference>
<comment type="caution">
    <text evidence="1">The sequence shown here is derived from an EMBL/GenBank/DDBJ whole genome shotgun (WGS) entry which is preliminary data.</text>
</comment>
<protein>
    <submittedName>
        <fullName evidence="1">Uncharacterized protein</fullName>
    </submittedName>
</protein>
<accession>A0A9X3SYG2</accession>
<dbReference type="AlphaFoldDB" id="A0A9X3SYG2"/>
<gene>
    <name evidence="2" type="ORF">J2S69_001995</name>
    <name evidence="1" type="ORF">O2L01_14745</name>
</gene>
<keyword evidence="4" id="KW-1185">Reference proteome</keyword>
<reference evidence="2 4" key="2">
    <citation type="submission" date="2023-07" db="EMBL/GenBank/DDBJ databases">
        <title>Sequencing the genomes of 1000 actinobacteria strains.</title>
        <authorList>
            <person name="Klenk H.-P."/>
        </authorList>
    </citation>
    <scope>NUCLEOTIDE SEQUENCE [LARGE SCALE GENOMIC DNA]</scope>
    <source>
        <strain evidence="2 4">DSM 44724</strain>
    </source>
</reference>
<dbReference type="EMBL" id="JAPZVQ010000008">
    <property type="protein sequence ID" value="MDA1386251.1"/>
    <property type="molecule type" value="Genomic_DNA"/>
</dbReference>
<dbReference type="Proteomes" id="UP001145799">
    <property type="component" value="Unassembled WGS sequence"/>
</dbReference>
<dbReference type="Proteomes" id="UP001183604">
    <property type="component" value="Unassembled WGS sequence"/>
</dbReference>
<evidence type="ECO:0000313" key="1">
    <source>
        <dbReference type="EMBL" id="MDA1386251.1"/>
    </source>
</evidence>
<sequence>MVSSCRRVRFVTVAYGFMIGPDGAFGIAEVRWAALHASIEGWIGSLALAHGAFTYAEQVTKFTSSRVDSVDFTGLDRVEEVLQRRC</sequence>
<dbReference type="EMBL" id="JAVDYD010000001">
    <property type="protein sequence ID" value="MDR7338276.1"/>
    <property type="molecule type" value="Genomic_DNA"/>
</dbReference>
<evidence type="ECO:0000313" key="3">
    <source>
        <dbReference type="Proteomes" id="UP001145799"/>
    </source>
</evidence>
<proteinExistence type="predicted"/>